<keyword evidence="8" id="KW-0408">Iron</keyword>
<keyword evidence="5" id="KW-0479">Metal-binding</keyword>
<keyword evidence="2" id="KW-0813">Transport</keyword>
<dbReference type="InterPro" id="IPR012165">
    <property type="entry name" value="Cyt_c3_hydrogenase_gsu"/>
</dbReference>
<dbReference type="InterPro" id="IPR017938">
    <property type="entry name" value="Riboflavin_synthase-like_b-brl"/>
</dbReference>
<evidence type="ECO:0000256" key="9">
    <source>
        <dbReference type="ARBA" id="ARBA00023014"/>
    </source>
</evidence>
<evidence type="ECO:0000313" key="13">
    <source>
        <dbReference type="Proteomes" id="UP001597497"/>
    </source>
</evidence>
<dbReference type="InterPro" id="IPR037117">
    <property type="entry name" value="Dihydroorotate_DH_ele_sf"/>
</dbReference>
<comment type="cofactor">
    <cofactor evidence="10">
        <name>[2Fe-2S] cluster</name>
        <dbReference type="ChEBI" id="CHEBI:190135"/>
    </cofactor>
</comment>
<evidence type="ECO:0000313" key="12">
    <source>
        <dbReference type="EMBL" id="MFD2672391.1"/>
    </source>
</evidence>
<dbReference type="PIRSF" id="PIRSF006816">
    <property type="entry name" value="Cyc3_hyd_g"/>
    <property type="match status" value="1"/>
</dbReference>
<dbReference type="PROSITE" id="PS51384">
    <property type="entry name" value="FAD_FR"/>
    <property type="match status" value="1"/>
</dbReference>
<dbReference type="SUPFAM" id="SSF52343">
    <property type="entry name" value="Ferredoxin reductase-like, C-terminal NADP-linked domain"/>
    <property type="match status" value="1"/>
</dbReference>
<gene>
    <name evidence="12" type="ORF">ACFSUC_12525</name>
</gene>
<evidence type="ECO:0000256" key="2">
    <source>
        <dbReference type="ARBA" id="ARBA00022448"/>
    </source>
</evidence>
<dbReference type="SUPFAM" id="SSF63380">
    <property type="entry name" value="Riboflavin synthase domain-like"/>
    <property type="match status" value="1"/>
</dbReference>
<dbReference type="InterPro" id="IPR050353">
    <property type="entry name" value="PyrK_electron_transfer"/>
</dbReference>
<feature type="domain" description="FAD-binding FR-type" evidence="11">
    <location>
        <begin position="1"/>
        <end position="91"/>
    </location>
</feature>
<evidence type="ECO:0000256" key="3">
    <source>
        <dbReference type="ARBA" id="ARBA00022630"/>
    </source>
</evidence>
<sequence>MGTIIENRQLAADMFLCKVSGCYAGDMGQFYMLRGWTDYPLLSRPISIHDVHEDGITFLYRVRGVGTANMSQLRIGDELQLEGPYGKGFPQVNGRVGLVGGGMGTAPLLYAAKQLIRAGTRCEAYLGFQDAPFRVDAFERVLGAEHVHVQQGGSVVDIVDIAGCDHLFVCGPTGMMEALWQQVRGTNAILHVSVEKRMACGVGACLGCSGVRADGGRYKACTDGPVFRAEEVDFDDLYVL</sequence>
<dbReference type="Gene3D" id="2.40.30.10">
    <property type="entry name" value="Translation factors"/>
    <property type="match status" value="1"/>
</dbReference>
<keyword evidence="7" id="KW-0249">Electron transport</keyword>
<evidence type="ECO:0000256" key="7">
    <source>
        <dbReference type="ARBA" id="ARBA00022982"/>
    </source>
</evidence>
<organism evidence="12 13">
    <name type="scientific">Marinicrinis sediminis</name>
    <dbReference type="NCBI Taxonomy" id="1652465"/>
    <lineage>
        <taxon>Bacteria</taxon>
        <taxon>Bacillati</taxon>
        <taxon>Bacillota</taxon>
        <taxon>Bacilli</taxon>
        <taxon>Bacillales</taxon>
        <taxon>Paenibacillaceae</taxon>
    </lineage>
</organism>
<keyword evidence="6" id="KW-0274">FAD</keyword>
<dbReference type="InterPro" id="IPR017927">
    <property type="entry name" value="FAD-bd_FR_type"/>
</dbReference>
<keyword evidence="13" id="KW-1185">Reference proteome</keyword>
<reference evidence="13" key="1">
    <citation type="journal article" date="2019" name="Int. J. Syst. Evol. Microbiol.">
        <title>The Global Catalogue of Microorganisms (GCM) 10K type strain sequencing project: providing services to taxonomists for standard genome sequencing and annotation.</title>
        <authorList>
            <consortium name="The Broad Institute Genomics Platform"/>
            <consortium name="The Broad Institute Genome Sequencing Center for Infectious Disease"/>
            <person name="Wu L."/>
            <person name="Ma J."/>
        </authorList>
    </citation>
    <scope>NUCLEOTIDE SEQUENCE [LARGE SCALE GENOMIC DNA]</scope>
    <source>
        <strain evidence="13">KCTC 33676</strain>
    </source>
</reference>
<proteinExistence type="inferred from homology"/>
<evidence type="ECO:0000256" key="1">
    <source>
        <dbReference type="ARBA" id="ARBA00006422"/>
    </source>
</evidence>
<accession>A0ABW5RBF8</accession>
<dbReference type="PANTHER" id="PTHR43513">
    <property type="entry name" value="DIHYDROOROTATE DEHYDROGENASE B (NAD(+)), ELECTRON TRANSFER SUBUNIT"/>
    <property type="match status" value="1"/>
</dbReference>
<name>A0ABW5RBF8_9BACL</name>
<dbReference type="NCBIfam" id="NF000798">
    <property type="entry name" value="PRK00054.1-3"/>
    <property type="match status" value="1"/>
</dbReference>
<dbReference type="InterPro" id="IPR039261">
    <property type="entry name" value="FNR_nucleotide-bd"/>
</dbReference>
<evidence type="ECO:0000256" key="8">
    <source>
        <dbReference type="ARBA" id="ARBA00023004"/>
    </source>
</evidence>
<dbReference type="Proteomes" id="UP001597497">
    <property type="component" value="Unassembled WGS sequence"/>
</dbReference>
<evidence type="ECO:0000256" key="4">
    <source>
        <dbReference type="ARBA" id="ARBA00022714"/>
    </source>
</evidence>
<keyword evidence="3" id="KW-0285">Flavoprotein</keyword>
<evidence type="ECO:0000256" key="10">
    <source>
        <dbReference type="ARBA" id="ARBA00034078"/>
    </source>
</evidence>
<dbReference type="RefSeq" id="WP_379929957.1">
    <property type="nucleotide sequence ID" value="NZ_JBHUMM010000037.1"/>
</dbReference>
<dbReference type="Gene3D" id="2.10.240.10">
    <property type="entry name" value="Dihydroorotate dehydrogenase, electron transfer subunit"/>
    <property type="match status" value="1"/>
</dbReference>
<dbReference type="Gene3D" id="3.40.50.80">
    <property type="entry name" value="Nucleotide-binding domain of ferredoxin-NADP reductase (FNR) module"/>
    <property type="match status" value="1"/>
</dbReference>
<comment type="similarity">
    <text evidence="1">Belongs to the PyrK family.</text>
</comment>
<evidence type="ECO:0000256" key="5">
    <source>
        <dbReference type="ARBA" id="ARBA00022723"/>
    </source>
</evidence>
<dbReference type="PANTHER" id="PTHR43513:SF3">
    <property type="entry name" value="DIHYDROOROTATE DEHYDROGENASE B (NAD(+)), ELECTRON TRANSFER SUBUNIT-RELATED"/>
    <property type="match status" value="1"/>
</dbReference>
<evidence type="ECO:0000259" key="11">
    <source>
        <dbReference type="PROSITE" id="PS51384"/>
    </source>
</evidence>
<protein>
    <submittedName>
        <fullName evidence="12">Dihydroorotate dehydrogenase electron transfer subunit</fullName>
    </submittedName>
</protein>
<evidence type="ECO:0000256" key="6">
    <source>
        <dbReference type="ARBA" id="ARBA00022827"/>
    </source>
</evidence>
<dbReference type="InterPro" id="IPR019480">
    <property type="entry name" value="Dihydroorotate_DH_Fe-S-bd"/>
</dbReference>
<keyword evidence="4" id="KW-0001">2Fe-2S</keyword>
<dbReference type="EMBL" id="JBHUMM010000037">
    <property type="protein sequence ID" value="MFD2672391.1"/>
    <property type="molecule type" value="Genomic_DNA"/>
</dbReference>
<dbReference type="CDD" id="cd06218">
    <property type="entry name" value="DHOD_e_trans"/>
    <property type="match status" value="1"/>
</dbReference>
<dbReference type="Pfam" id="PF10418">
    <property type="entry name" value="DHODB_Fe-S_bind"/>
    <property type="match status" value="1"/>
</dbReference>
<keyword evidence="9" id="KW-0411">Iron-sulfur</keyword>
<comment type="caution">
    <text evidence="12">The sequence shown here is derived from an EMBL/GenBank/DDBJ whole genome shotgun (WGS) entry which is preliminary data.</text>
</comment>